<evidence type="ECO:0000256" key="18">
    <source>
        <dbReference type="ARBA" id="ARBA00049155"/>
    </source>
</evidence>
<evidence type="ECO:0000256" key="9">
    <source>
        <dbReference type="ARBA" id="ARBA00022617"/>
    </source>
</evidence>
<evidence type="ECO:0000256" key="13">
    <source>
        <dbReference type="ARBA" id="ARBA00022857"/>
    </source>
</evidence>
<dbReference type="GO" id="GO:0043546">
    <property type="term" value="F:molybdopterin cofactor binding"/>
    <property type="evidence" value="ECO:0007669"/>
    <property type="project" value="InterPro"/>
</dbReference>
<proteinExistence type="inferred from homology"/>
<dbReference type="GO" id="GO:0008482">
    <property type="term" value="F:sulfite oxidase activity"/>
    <property type="evidence" value="ECO:0007669"/>
    <property type="project" value="TreeGrafter"/>
</dbReference>
<dbReference type="SUPFAM" id="SSF52343">
    <property type="entry name" value="Ferredoxin reductase-like, C-terminal NADP-linked domain"/>
    <property type="match status" value="1"/>
</dbReference>
<evidence type="ECO:0000256" key="7">
    <source>
        <dbReference type="ARBA" id="ARBA00015499"/>
    </source>
</evidence>
<feature type="domain" description="Cytochrome b5 heme-binding" evidence="21">
    <location>
        <begin position="562"/>
        <end position="638"/>
    </location>
</feature>
<dbReference type="Gene3D" id="2.40.30.10">
    <property type="entry name" value="Translation factors"/>
    <property type="match status" value="1"/>
</dbReference>
<evidence type="ECO:0000259" key="22">
    <source>
        <dbReference type="PROSITE" id="PS51384"/>
    </source>
</evidence>
<dbReference type="InterPro" id="IPR022407">
    <property type="entry name" value="OxRdtase_Mopterin_BS"/>
</dbReference>
<dbReference type="PANTHER" id="PTHR19372:SF7">
    <property type="entry name" value="SULFITE OXIDASE, MITOCHONDRIAL"/>
    <property type="match status" value="1"/>
</dbReference>
<evidence type="ECO:0000256" key="3">
    <source>
        <dbReference type="ARBA" id="ARBA00003838"/>
    </source>
</evidence>
<dbReference type="Gene3D" id="3.40.50.80">
    <property type="entry name" value="Nucleotide-binding domain of ferredoxin-NADP reductase (FNR) module"/>
    <property type="match status" value="1"/>
</dbReference>
<dbReference type="CDD" id="cd06183">
    <property type="entry name" value="cyt_b5_reduct_like"/>
    <property type="match status" value="1"/>
</dbReference>
<dbReference type="InterPro" id="IPR036374">
    <property type="entry name" value="OxRdtase_Mopterin-bd_sf"/>
</dbReference>
<accession>A0A3N4LV01</accession>
<dbReference type="InterPro" id="IPR008333">
    <property type="entry name" value="Cbr1-like_FAD-bd_dom"/>
</dbReference>
<feature type="compositionally biased region" description="Low complexity" evidence="20">
    <location>
        <begin position="538"/>
        <end position="547"/>
    </location>
</feature>
<keyword evidence="16" id="KW-0534">Nitrate assimilation</keyword>
<dbReference type="GO" id="GO:0030151">
    <property type="term" value="F:molybdenum ion binding"/>
    <property type="evidence" value="ECO:0007669"/>
    <property type="project" value="InterPro"/>
</dbReference>
<dbReference type="InterPro" id="IPR000572">
    <property type="entry name" value="OxRdtase_Mopterin-bd_dom"/>
</dbReference>
<dbReference type="InterPro" id="IPR001709">
    <property type="entry name" value="Flavoprot_Pyr_Nucl_cyt_Rdtase"/>
</dbReference>
<keyword evidence="13" id="KW-0521">NADP</keyword>
<dbReference type="InterPro" id="IPR017927">
    <property type="entry name" value="FAD-bd_FR_type"/>
</dbReference>
<evidence type="ECO:0000256" key="2">
    <source>
        <dbReference type="ARBA" id="ARBA00001974"/>
    </source>
</evidence>
<dbReference type="PROSITE" id="PS00191">
    <property type="entry name" value="CYTOCHROME_B5_1"/>
    <property type="match status" value="1"/>
</dbReference>
<dbReference type="Gene3D" id="3.90.420.10">
    <property type="entry name" value="Oxidoreductase, molybdopterin-binding domain"/>
    <property type="match status" value="1"/>
</dbReference>
<evidence type="ECO:0000256" key="4">
    <source>
        <dbReference type="ARBA" id="ARBA00006253"/>
    </source>
</evidence>
<feature type="binding site" evidence="19">
    <location>
        <position position="174"/>
    </location>
    <ligand>
        <name>Mo-molybdopterin</name>
        <dbReference type="ChEBI" id="CHEBI:71302"/>
    </ligand>
    <ligandPart>
        <name>Mo</name>
        <dbReference type="ChEBI" id="CHEBI:28685"/>
    </ligandPart>
</feature>
<evidence type="ECO:0000256" key="16">
    <source>
        <dbReference type="ARBA" id="ARBA00023063"/>
    </source>
</evidence>
<dbReference type="SUPFAM" id="SSF55856">
    <property type="entry name" value="Cytochrome b5-like heme/steroid binding domain"/>
    <property type="match status" value="1"/>
</dbReference>
<dbReference type="Gene3D" id="2.60.40.650">
    <property type="match status" value="1"/>
</dbReference>
<keyword evidence="24" id="KW-1185">Reference proteome</keyword>
<comment type="cofactor">
    <cofactor evidence="19">
        <name>Mo-molybdopterin</name>
        <dbReference type="ChEBI" id="CHEBI:71302"/>
    </cofactor>
    <text evidence="19">Binds 1 Mo-molybdopterin (Mo-MPT) cofactor per subunit.</text>
</comment>
<keyword evidence="15" id="KW-0408">Iron</keyword>
<evidence type="ECO:0000313" key="23">
    <source>
        <dbReference type="EMBL" id="RPB26726.1"/>
    </source>
</evidence>
<evidence type="ECO:0000256" key="12">
    <source>
        <dbReference type="ARBA" id="ARBA00022827"/>
    </source>
</evidence>
<dbReference type="InterPro" id="IPR017938">
    <property type="entry name" value="Riboflavin_synthase-like_b-brl"/>
</dbReference>
<dbReference type="SMART" id="SM01117">
    <property type="entry name" value="Cyt-b5"/>
    <property type="match status" value="1"/>
</dbReference>
<keyword evidence="12" id="KW-0274">FAD</keyword>
<dbReference type="InterPro" id="IPR001433">
    <property type="entry name" value="OxRdtase_FAD/NAD-bd"/>
</dbReference>
<evidence type="ECO:0000256" key="6">
    <source>
        <dbReference type="ARBA" id="ARBA00012673"/>
    </source>
</evidence>
<organism evidence="23 24">
    <name type="scientific">Terfezia boudieri ATCC MYA-4762</name>
    <dbReference type="NCBI Taxonomy" id="1051890"/>
    <lineage>
        <taxon>Eukaryota</taxon>
        <taxon>Fungi</taxon>
        <taxon>Dikarya</taxon>
        <taxon>Ascomycota</taxon>
        <taxon>Pezizomycotina</taxon>
        <taxon>Pezizomycetes</taxon>
        <taxon>Pezizales</taxon>
        <taxon>Pezizaceae</taxon>
        <taxon>Terfezia</taxon>
    </lineage>
</organism>
<dbReference type="PROSITE" id="PS00559">
    <property type="entry name" value="MOLYBDOPTERIN_EUK"/>
    <property type="match status" value="1"/>
</dbReference>
<evidence type="ECO:0000256" key="14">
    <source>
        <dbReference type="ARBA" id="ARBA00023002"/>
    </source>
</evidence>
<dbReference type="Pfam" id="PF00174">
    <property type="entry name" value="Oxidored_molyb"/>
    <property type="match status" value="1"/>
</dbReference>
<dbReference type="SUPFAM" id="SSF81296">
    <property type="entry name" value="E set domains"/>
    <property type="match status" value="1"/>
</dbReference>
<dbReference type="EC" id="1.7.1.3" evidence="6"/>
<comment type="cofactor">
    <cofactor evidence="2">
        <name>FAD</name>
        <dbReference type="ChEBI" id="CHEBI:57692"/>
    </cofactor>
</comment>
<reference evidence="23 24" key="1">
    <citation type="journal article" date="2018" name="Nat. Ecol. Evol.">
        <title>Pezizomycetes genomes reveal the molecular basis of ectomycorrhizal truffle lifestyle.</title>
        <authorList>
            <person name="Murat C."/>
            <person name="Payen T."/>
            <person name="Noel B."/>
            <person name="Kuo A."/>
            <person name="Morin E."/>
            <person name="Chen J."/>
            <person name="Kohler A."/>
            <person name="Krizsan K."/>
            <person name="Balestrini R."/>
            <person name="Da Silva C."/>
            <person name="Montanini B."/>
            <person name="Hainaut M."/>
            <person name="Levati E."/>
            <person name="Barry K.W."/>
            <person name="Belfiori B."/>
            <person name="Cichocki N."/>
            <person name="Clum A."/>
            <person name="Dockter R.B."/>
            <person name="Fauchery L."/>
            <person name="Guy J."/>
            <person name="Iotti M."/>
            <person name="Le Tacon F."/>
            <person name="Lindquist E.A."/>
            <person name="Lipzen A."/>
            <person name="Malagnac F."/>
            <person name="Mello A."/>
            <person name="Molinier V."/>
            <person name="Miyauchi S."/>
            <person name="Poulain J."/>
            <person name="Riccioni C."/>
            <person name="Rubini A."/>
            <person name="Sitrit Y."/>
            <person name="Splivallo R."/>
            <person name="Traeger S."/>
            <person name="Wang M."/>
            <person name="Zifcakova L."/>
            <person name="Wipf D."/>
            <person name="Zambonelli A."/>
            <person name="Paolocci F."/>
            <person name="Nowrousian M."/>
            <person name="Ottonello S."/>
            <person name="Baldrian P."/>
            <person name="Spatafora J.W."/>
            <person name="Henrissat B."/>
            <person name="Nagy L.G."/>
            <person name="Aury J.M."/>
            <person name="Wincker P."/>
            <person name="Grigoriev I.V."/>
            <person name="Bonfante P."/>
            <person name="Martin F.M."/>
        </authorList>
    </citation>
    <scope>NUCLEOTIDE SEQUENCE [LARGE SCALE GENOMIC DNA]</scope>
    <source>
        <strain evidence="23 24">ATCC MYA-4762</strain>
    </source>
</reference>
<dbReference type="InterPro" id="IPR008335">
    <property type="entry name" value="Mopterin_OxRdtase_euk"/>
</dbReference>
<dbReference type="InterPro" id="IPR005066">
    <property type="entry name" value="MoCF_OxRdtse_dimer"/>
</dbReference>
<dbReference type="SUPFAM" id="SSF63380">
    <property type="entry name" value="Riboflavin synthase domain-like"/>
    <property type="match status" value="1"/>
</dbReference>
<dbReference type="GO" id="GO:0020037">
    <property type="term" value="F:heme binding"/>
    <property type="evidence" value="ECO:0007669"/>
    <property type="project" value="InterPro"/>
</dbReference>
<dbReference type="InterPro" id="IPR018506">
    <property type="entry name" value="Cyt_B5_heme-BS"/>
</dbReference>
<dbReference type="GO" id="GO:0006809">
    <property type="term" value="P:nitric oxide biosynthetic process"/>
    <property type="evidence" value="ECO:0007669"/>
    <property type="project" value="InterPro"/>
</dbReference>
<keyword evidence="14" id="KW-0560">Oxidoreductase</keyword>
<dbReference type="InterPro" id="IPR039261">
    <property type="entry name" value="FNR_nucleotide-bd"/>
</dbReference>
<comment type="function">
    <text evidence="3">Nitrate reductase is a key enzyme involved in the first step of nitrate assimilation in plants, fungi and bacteria.</text>
</comment>
<dbReference type="GO" id="GO:0050464">
    <property type="term" value="F:nitrate reductase (NADPH) activity"/>
    <property type="evidence" value="ECO:0007669"/>
    <property type="project" value="UniProtKB-EC"/>
</dbReference>
<keyword evidence="8 19" id="KW-0500">Molybdenum</keyword>
<dbReference type="OrthoDB" id="432685at2759"/>
<dbReference type="Pfam" id="PF03404">
    <property type="entry name" value="Mo-co_dimer"/>
    <property type="match status" value="1"/>
</dbReference>
<dbReference type="InterPro" id="IPR001199">
    <property type="entry name" value="Cyt_B5-like_heme/steroid-bd"/>
</dbReference>
<evidence type="ECO:0000256" key="10">
    <source>
        <dbReference type="ARBA" id="ARBA00022630"/>
    </source>
</evidence>
<dbReference type="STRING" id="1051890.A0A3N4LV01"/>
<comment type="catalytic activity">
    <reaction evidence="18">
        <text>nitrite + NADP(+) + H2O = nitrate + NADPH + H(+)</text>
        <dbReference type="Rhea" id="RHEA:19061"/>
        <dbReference type="ChEBI" id="CHEBI:15377"/>
        <dbReference type="ChEBI" id="CHEBI:15378"/>
        <dbReference type="ChEBI" id="CHEBI:16301"/>
        <dbReference type="ChEBI" id="CHEBI:17632"/>
        <dbReference type="ChEBI" id="CHEBI:57783"/>
        <dbReference type="ChEBI" id="CHEBI:58349"/>
        <dbReference type="EC" id="1.7.1.3"/>
    </reaction>
</comment>
<dbReference type="Pfam" id="PF00175">
    <property type="entry name" value="NAD_binding_1"/>
    <property type="match status" value="1"/>
</dbReference>
<evidence type="ECO:0000259" key="21">
    <source>
        <dbReference type="PROSITE" id="PS50255"/>
    </source>
</evidence>
<dbReference type="PRINTS" id="PR00363">
    <property type="entry name" value="CYTOCHROMEB5"/>
</dbReference>
<evidence type="ECO:0000256" key="11">
    <source>
        <dbReference type="ARBA" id="ARBA00022723"/>
    </source>
</evidence>
<dbReference type="FunFam" id="3.90.420.10:FF:000005">
    <property type="entry name" value="Nitrate reductase"/>
    <property type="match status" value="1"/>
</dbReference>
<dbReference type="PROSITE" id="PS51384">
    <property type="entry name" value="FAD_FR"/>
    <property type="match status" value="1"/>
</dbReference>
<evidence type="ECO:0000256" key="20">
    <source>
        <dbReference type="SAM" id="MobiDB-lite"/>
    </source>
</evidence>
<feature type="region of interest" description="Disordered" evidence="20">
    <location>
        <begin position="21"/>
        <end position="46"/>
    </location>
</feature>
<dbReference type="PROSITE" id="PS50255">
    <property type="entry name" value="CYTOCHROME_B5_2"/>
    <property type="match status" value="1"/>
</dbReference>
<comment type="cofactor">
    <cofactor evidence="1">
        <name>heme</name>
        <dbReference type="ChEBI" id="CHEBI:30413"/>
    </cofactor>
</comment>
<dbReference type="GO" id="GO:0006790">
    <property type="term" value="P:sulfur compound metabolic process"/>
    <property type="evidence" value="ECO:0007669"/>
    <property type="project" value="TreeGrafter"/>
</dbReference>
<dbReference type="PRINTS" id="PR00406">
    <property type="entry name" value="CYTB5RDTASE"/>
</dbReference>
<keyword evidence="9" id="KW-0349">Heme</keyword>
<dbReference type="EMBL" id="ML121533">
    <property type="protein sequence ID" value="RPB26726.1"/>
    <property type="molecule type" value="Genomic_DNA"/>
</dbReference>
<dbReference type="InterPro" id="IPR014756">
    <property type="entry name" value="Ig_E-set"/>
</dbReference>
<dbReference type="GO" id="GO:0042128">
    <property type="term" value="P:nitrate assimilation"/>
    <property type="evidence" value="ECO:0007669"/>
    <property type="project" value="UniProtKB-KW"/>
</dbReference>
<feature type="compositionally biased region" description="Polar residues" evidence="20">
    <location>
        <begin position="30"/>
        <end position="46"/>
    </location>
</feature>
<dbReference type="AlphaFoldDB" id="A0A3N4LV01"/>
<dbReference type="InterPro" id="IPR036400">
    <property type="entry name" value="Cyt_B5-like_heme/steroid_sf"/>
</dbReference>
<evidence type="ECO:0000256" key="8">
    <source>
        <dbReference type="ARBA" id="ARBA00022505"/>
    </source>
</evidence>
<evidence type="ECO:0000256" key="19">
    <source>
        <dbReference type="PIRSR" id="PIRSR000233-1"/>
    </source>
</evidence>
<dbReference type="Pfam" id="PF00173">
    <property type="entry name" value="Cyt-b5"/>
    <property type="match status" value="1"/>
</dbReference>
<sequence>MLNAKKMVKYLVSQVFPPTPPASDKDIFSPTGTPGTSSPLSFQSRKGSICEDPLASYDFPLPPPSSIATKTHELDVDTPDAHVKRDPRLIRLTGIHPFNVEAPLTDLFNSGFLTPPELHFVRNHGPVPEVHDQDIPVWEVSIEGLVENPITLTFSEISSPNHFSQYTLPITLVCAGNRRKEQNMVRKSQGFSWGPAGVSTSLWTGPMLCDILALAKPDRRRGARYVCFEGADMLPNGAYGTSLKLSLCMDPVRGIMLGYKQNGEMLMPDHGRPIRVVVPGMIGGRSVKWLKKIIISDQPSTSYYHDYDNKVMPTHVTPAIASTEEGKKFWMDEKWNIFDLNVNSAIAYPAHDEILEIVPKAQDVKVEEMYTLRGYAYGGGGRRIQRVEISLDKGKTWRPTSITHHEDKYRSMSIPENTYLFGGKLDVGWRETCFCWCFWDLSVPHSDLASANVEDIVVRAMDEALNIQPRDMYWSLLGMMNNPWFRVALRKETLPDGRLKIRFEHPTQPALMKGGWMERVKKEGGNLTGANWGERDSSSPNTTPSTTVVSADTVKMTNDSISRVIEIDEFRVHSSKEMGTWFAVEGEVYNGTPFLSAHPGGEKSILVVGGTDCTEEFQAIHSETAKNMMPKYHIGTLSTAARKALASSTTSESNGSAEPRPIFLDSTKYLSSKIISKEIVSHDTIVLRFALDHPDQLLGLPVGQHIMIKTPSGGKPVIRAYTPISHTAGSFSLLIKVYRDLGLPGQRGGVMSQALDLLAPGVDSVQVKGPVGRFTYLPPIELGKQGPNVDFAGASRKITKFLMVCAGTGITPIYQVLEAVAAEDPTSPVRCFVAYGNRNEDDMLCREELDALMRIPGARERVKLIHTLSGTKSDGLVATSAGAEVRTGRISLNLFQEGYNWLTAGVAREEGDMMVLACGPEGMEAAVKTWVGQRGAKWGLRMGQGKGEGGDVCIF</sequence>
<evidence type="ECO:0000313" key="24">
    <source>
        <dbReference type="Proteomes" id="UP000267821"/>
    </source>
</evidence>
<gene>
    <name evidence="23" type="ORF">L211DRAFT_820507</name>
</gene>
<comment type="similarity">
    <text evidence="4">Belongs to the nitrate reductase family.</text>
</comment>
<feature type="region of interest" description="Disordered" evidence="20">
    <location>
        <begin position="527"/>
        <end position="547"/>
    </location>
</feature>
<comment type="subunit">
    <text evidence="5">Homodimer.</text>
</comment>
<dbReference type="Proteomes" id="UP000267821">
    <property type="component" value="Unassembled WGS sequence"/>
</dbReference>
<dbReference type="Gene3D" id="3.10.120.10">
    <property type="entry name" value="Cytochrome b5-like heme/steroid binding domain"/>
    <property type="match status" value="1"/>
</dbReference>
<dbReference type="InterPro" id="IPR012137">
    <property type="entry name" value="Nitr_rd_NADH"/>
</dbReference>
<keyword evidence="17" id="KW-1015">Disulfide bond</keyword>
<evidence type="ECO:0000256" key="1">
    <source>
        <dbReference type="ARBA" id="ARBA00001971"/>
    </source>
</evidence>
<dbReference type="InParanoid" id="A0A3N4LV01"/>
<name>A0A3N4LV01_9PEZI</name>
<dbReference type="Pfam" id="PF00970">
    <property type="entry name" value="FAD_binding_6"/>
    <property type="match status" value="1"/>
</dbReference>
<keyword evidence="11 19" id="KW-0479">Metal-binding</keyword>
<evidence type="ECO:0000256" key="5">
    <source>
        <dbReference type="ARBA" id="ARBA00011738"/>
    </source>
</evidence>
<keyword evidence="10" id="KW-0285">Flavoprotein</keyword>
<dbReference type="PRINTS" id="PR00371">
    <property type="entry name" value="FPNCR"/>
</dbReference>
<feature type="domain" description="FAD-binding FR-type" evidence="22">
    <location>
        <begin position="667"/>
        <end position="777"/>
    </location>
</feature>
<dbReference type="PANTHER" id="PTHR19372">
    <property type="entry name" value="SULFITE REDUCTASE"/>
    <property type="match status" value="1"/>
</dbReference>
<dbReference type="PRINTS" id="PR00407">
    <property type="entry name" value="EUMOPTERIN"/>
</dbReference>
<dbReference type="PIRSF" id="PIRSF000233">
    <property type="entry name" value="Nitr_rd_NADH"/>
    <property type="match status" value="1"/>
</dbReference>
<dbReference type="SUPFAM" id="SSF56524">
    <property type="entry name" value="Oxidoreductase molybdopterin-binding domain"/>
    <property type="match status" value="1"/>
</dbReference>
<evidence type="ECO:0000256" key="17">
    <source>
        <dbReference type="ARBA" id="ARBA00023157"/>
    </source>
</evidence>
<evidence type="ECO:0000256" key="15">
    <source>
        <dbReference type="ARBA" id="ARBA00023004"/>
    </source>
</evidence>
<protein>
    <recommendedName>
        <fullName evidence="7">Nitrate reductase [NADPH]</fullName>
        <ecNumber evidence="6">1.7.1.3</ecNumber>
    </recommendedName>
</protein>